<dbReference type="Proteomes" id="UP000731907">
    <property type="component" value="Unassembled WGS sequence"/>
</dbReference>
<evidence type="ECO:0000313" key="4">
    <source>
        <dbReference type="Proteomes" id="UP000731907"/>
    </source>
</evidence>
<dbReference type="InterPro" id="IPR037523">
    <property type="entry name" value="VOC_core"/>
</dbReference>
<gene>
    <name evidence="3" type="ORF">GU927_019135</name>
</gene>
<dbReference type="CDD" id="cd06587">
    <property type="entry name" value="VOC"/>
    <property type="match status" value="1"/>
</dbReference>
<evidence type="ECO:0000256" key="1">
    <source>
        <dbReference type="ARBA" id="ARBA00022723"/>
    </source>
</evidence>
<dbReference type="SUPFAM" id="SSF54593">
    <property type="entry name" value="Glyoxalase/Bleomycin resistance protein/Dihydroxybiphenyl dioxygenase"/>
    <property type="match status" value="2"/>
</dbReference>
<accession>A0ABS6JC41</accession>
<reference evidence="3 4" key="1">
    <citation type="submission" date="2021-06" db="EMBL/GenBank/DDBJ databases">
        <title>Rhodobacteraceae bacterium strain HSP-20.</title>
        <authorList>
            <person name="Chen W.-M."/>
        </authorList>
    </citation>
    <scope>NUCLEOTIDE SEQUENCE [LARGE SCALE GENOMIC DNA]</scope>
    <source>
        <strain evidence="3 4">HSP-20</strain>
    </source>
</reference>
<proteinExistence type="predicted"/>
<evidence type="ECO:0000259" key="2">
    <source>
        <dbReference type="PROSITE" id="PS51819"/>
    </source>
</evidence>
<protein>
    <submittedName>
        <fullName evidence="3">VOC family protein</fullName>
    </submittedName>
</protein>
<evidence type="ECO:0000313" key="3">
    <source>
        <dbReference type="EMBL" id="MBU9699960.1"/>
    </source>
</evidence>
<keyword evidence="1" id="KW-0479">Metal-binding</keyword>
<dbReference type="InterPro" id="IPR004360">
    <property type="entry name" value="Glyas_Fos-R_dOase_dom"/>
</dbReference>
<dbReference type="PANTHER" id="PTHR43048">
    <property type="entry name" value="METHYLMALONYL-COA EPIMERASE"/>
    <property type="match status" value="1"/>
</dbReference>
<name>A0ABS6JC41_9RHOB</name>
<organism evidence="3 4">
    <name type="scientific">Paragemmobacter amnigenus</name>
    <dbReference type="NCBI Taxonomy" id="2852097"/>
    <lineage>
        <taxon>Bacteria</taxon>
        <taxon>Pseudomonadati</taxon>
        <taxon>Pseudomonadota</taxon>
        <taxon>Alphaproteobacteria</taxon>
        <taxon>Rhodobacterales</taxon>
        <taxon>Paracoccaceae</taxon>
        <taxon>Paragemmobacter</taxon>
    </lineage>
</organism>
<dbReference type="InterPro" id="IPR051785">
    <property type="entry name" value="MMCE/EMCE_epimerase"/>
</dbReference>
<dbReference type="Pfam" id="PF00903">
    <property type="entry name" value="Glyoxalase"/>
    <property type="match status" value="1"/>
</dbReference>
<sequence length="227" mass="23599">MTADATIIPELAVTDRTAATALLLRVFGFSDAGGGLLRLGSQTVALVGADAPAGHGKIDHLALSVADVDATLAALIARGAELEGTTPDGPREIAEFWGTGVRYVFLRGPEGARIELCARRGPAAAAGIAGHDHIGIPCTDIAASERFFRDLGLTPLAAVDLDRPEGVTHVRFLRHGESVVELYGPPDLRGRAAPFAANALWRGLRMTGTGQPAGERTGPDGLRVTLL</sequence>
<dbReference type="RefSeq" id="WP_161764015.1">
    <property type="nucleotide sequence ID" value="NZ_JAAATX020000016.1"/>
</dbReference>
<feature type="domain" description="VOC" evidence="2">
    <location>
        <begin position="5"/>
        <end position="119"/>
    </location>
</feature>
<keyword evidence="4" id="KW-1185">Reference proteome</keyword>
<dbReference type="Gene3D" id="3.10.180.10">
    <property type="entry name" value="2,3-Dihydroxybiphenyl 1,2-Dioxygenase, domain 1"/>
    <property type="match status" value="2"/>
</dbReference>
<dbReference type="EMBL" id="JAAATX020000016">
    <property type="protein sequence ID" value="MBU9699960.1"/>
    <property type="molecule type" value="Genomic_DNA"/>
</dbReference>
<dbReference type="PROSITE" id="PS51819">
    <property type="entry name" value="VOC"/>
    <property type="match status" value="1"/>
</dbReference>
<comment type="caution">
    <text evidence="3">The sequence shown here is derived from an EMBL/GenBank/DDBJ whole genome shotgun (WGS) entry which is preliminary data.</text>
</comment>
<dbReference type="PANTHER" id="PTHR43048:SF3">
    <property type="entry name" value="METHYLMALONYL-COA EPIMERASE, MITOCHONDRIAL"/>
    <property type="match status" value="1"/>
</dbReference>
<dbReference type="InterPro" id="IPR029068">
    <property type="entry name" value="Glyas_Bleomycin-R_OHBP_Dase"/>
</dbReference>